<keyword evidence="8" id="KW-1185">Reference proteome</keyword>
<evidence type="ECO:0000256" key="3">
    <source>
        <dbReference type="ARBA" id="ARBA00023172"/>
    </source>
</evidence>
<dbReference type="InterPro" id="IPR050090">
    <property type="entry name" value="Tyrosine_recombinase_XerCD"/>
</dbReference>
<reference evidence="8" key="1">
    <citation type="submission" date="2016-10" db="EMBL/GenBank/DDBJ databases">
        <authorList>
            <person name="Varghese N."/>
            <person name="Submissions S."/>
        </authorList>
    </citation>
    <scope>NUCLEOTIDE SEQUENCE [LARGE SCALE GENOMIC DNA]</scope>
    <source>
        <strain evidence="8">CGMCC 1.3704</strain>
    </source>
</reference>
<dbReference type="OrthoDB" id="107900at2"/>
<evidence type="ECO:0000259" key="6">
    <source>
        <dbReference type="PROSITE" id="PS51900"/>
    </source>
</evidence>
<accession>A0A1I3WZV4</accession>
<evidence type="ECO:0000259" key="5">
    <source>
        <dbReference type="PROSITE" id="PS51898"/>
    </source>
</evidence>
<evidence type="ECO:0000256" key="2">
    <source>
        <dbReference type="ARBA" id="ARBA00023125"/>
    </source>
</evidence>
<keyword evidence="2 4" id="KW-0238">DNA-binding</keyword>
<dbReference type="InterPro" id="IPR013762">
    <property type="entry name" value="Integrase-like_cat_sf"/>
</dbReference>
<dbReference type="Pfam" id="PF13102">
    <property type="entry name" value="Phage_int_SAM_5"/>
    <property type="match status" value="1"/>
</dbReference>
<dbReference type="InterPro" id="IPR002104">
    <property type="entry name" value="Integrase_catalytic"/>
</dbReference>
<dbReference type="InterPro" id="IPR025269">
    <property type="entry name" value="SAM-like_dom"/>
</dbReference>
<dbReference type="GO" id="GO:0006310">
    <property type="term" value="P:DNA recombination"/>
    <property type="evidence" value="ECO:0007669"/>
    <property type="project" value="UniProtKB-KW"/>
</dbReference>
<feature type="domain" description="Core-binding (CB)" evidence="6">
    <location>
        <begin position="25"/>
        <end position="121"/>
    </location>
</feature>
<evidence type="ECO:0000256" key="4">
    <source>
        <dbReference type="PROSITE-ProRule" id="PRU01248"/>
    </source>
</evidence>
<dbReference type="AlphaFoldDB" id="A0A1I3WZV4"/>
<dbReference type="EMBL" id="FOSB01000007">
    <property type="protein sequence ID" value="SFK12126.1"/>
    <property type="molecule type" value="Genomic_DNA"/>
</dbReference>
<proteinExistence type="inferred from homology"/>
<dbReference type="GO" id="GO:0015074">
    <property type="term" value="P:DNA integration"/>
    <property type="evidence" value="ECO:0007669"/>
    <property type="project" value="InterPro"/>
</dbReference>
<evidence type="ECO:0000313" key="7">
    <source>
        <dbReference type="EMBL" id="SFK12126.1"/>
    </source>
</evidence>
<dbReference type="SUPFAM" id="SSF56349">
    <property type="entry name" value="DNA breaking-rejoining enzymes"/>
    <property type="match status" value="1"/>
</dbReference>
<dbReference type="InterPro" id="IPR010998">
    <property type="entry name" value="Integrase_recombinase_N"/>
</dbReference>
<dbReference type="Gene3D" id="1.10.150.130">
    <property type="match status" value="1"/>
</dbReference>
<dbReference type="CDD" id="cd00397">
    <property type="entry name" value="DNA_BRE_C"/>
    <property type="match status" value="1"/>
</dbReference>
<organism evidence="7 8">
    <name type="scientific">Halobacillus dabanensis</name>
    <dbReference type="NCBI Taxonomy" id="240302"/>
    <lineage>
        <taxon>Bacteria</taxon>
        <taxon>Bacillati</taxon>
        <taxon>Bacillota</taxon>
        <taxon>Bacilli</taxon>
        <taxon>Bacillales</taxon>
        <taxon>Bacillaceae</taxon>
        <taxon>Halobacillus</taxon>
    </lineage>
</organism>
<dbReference type="Proteomes" id="UP000183557">
    <property type="component" value="Unassembled WGS sequence"/>
</dbReference>
<dbReference type="PROSITE" id="PS51898">
    <property type="entry name" value="TYR_RECOMBINASE"/>
    <property type="match status" value="1"/>
</dbReference>
<comment type="similarity">
    <text evidence="1">Belongs to the 'phage' integrase family.</text>
</comment>
<dbReference type="PANTHER" id="PTHR30349:SF64">
    <property type="entry name" value="PROPHAGE INTEGRASE INTD-RELATED"/>
    <property type="match status" value="1"/>
</dbReference>
<dbReference type="Pfam" id="PF00589">
    <property type="entry name" value="Phage_integrase"/>
    <property type="match status" value="1"/>
</dbReference>
<dbReference type="PANTHER" id="PTHR30349">
    <property type="entry name" value="PHAGE INTEGRASE-RELATED"/>
    <property type="match status" value="1"/>
</dbReference>
<dbReference type="PROSITE" id="PS51900">
    <property type="entry name" value="CB"/>
    <property type="match status" value="1"/>
</dbReference>
<keyword evidence="3" id="KW-0233">DNA recombination</keyword>
<dbReference type="Gene3D" id="1.10.443.10">
    <property type="entry name" value="Intergrase catalytic core"/>
    <property type="match status" value="1"/>
</dbReference>
<protein>
    <submittedName>
        <fullName evidence="7">Integrase/recombinase XerD</fullName>
    </submittedName>
</protein>
<sequence length="336" mass="39718">MSRKGKKIIRRRTIPQILDDNTINLSLDDALEYVYAYKKSEGLRERTLKDHRVLFDYFNEWIREQHPEIERVNEVTSGLIREYIVYLSETHENKRTGERGLSPYTVNVRIRQLKTFFTVLQSEEIINKNPVKGVKLLKVDEDSFSPLTEDEINRLLRIPDMQEYAQFRDLVAIYLTLDTGIRTSELFSLEFSNVDFKSRAIYLPGKKTKNRKPRVLPLSNQVLRLLMELITEVKANFETEYVFTSNFGEKYNPTSFRRRIHDYKQKAGIEKPLSAHSLRHQFCRDYILNGGDIFTLQRIAGHSDISTTRKYIQFTTDDLKRQHANYSPISRLRKRK</sequence>
<evidence type="ECO:0000256" key="1">
    <source>
        <dbReference type="ARBA" id="ARBA00008857"/>
    </source>
</evidence>
<dbReference type="InterPro" id="IPR044068">
    <property type="entry name" value="CB"/>
</dbReference>
<dbReference type="GO" id="GO:0003677">
    <property type="term" value="F:DNA binding"/>
    <property type="evidence" value="ECO:0007669"/>
    <property type="project" value="UniProtKB-UniRule"/>
</dbReference>
<dbReference type="RefSeq" id="WP_083412777.1">
    <property type="nucleotide sequence ID" value="NZ_FOSB01000007.1"/>
</dbReference>
<gene>
    <name evidence="7" type="ORF">SAMN04487936_107197</name>
</gene>
<feature type="domain" description="Tyr recombinase" evidence="5">
    <location>
        <begin position="142"/>
        <end position="324"/>
    </location>
</feature>
<name>A0A1I3WZV4_HALDA</name>
<evidence type="ECO:0000313" key="8">
    <source>
        <dbReference type="Proteomes" id="UP000183557"/>
    </source>
</evidence>
<dbReference type="InterPro" id="IPR011010">
    <property type="entry name" value="DNA_brk_join_enz"/>
</dbReference>